<dbReference type="Proteomes" id="UP000323824">
    <property type="component" value="Chromosome"/>
</dbReference>
<proteinExistence type="predicted"/>
<keyword evidence="4" id="KW-1185">Reference proteome</keyword>
<dbReference type="SUPFAM" id="SSF53448">
    <property type="entry name" value="Nucleotide-diphospho-sugar transferases"/>
    <property type="match status" value="1"/>
</dbReference>
<dbReference type="Pfam" id="PF01704">
    <property type="entry name" value="UDPGP"/>
    <property type="match status" value="1"/>
</dbReference>
<reference evidence="3 4" key="2">
    <citation type="submission" date="2019-09" db="EMBL/GenBank/DDBJ databases">
        <title>Complete Genome Sequence and Methylome Analysis of free living Spirochaetas.</title>
        <authorList>
            <person name="Leshcheva N."/>
            <person name="Mikheeva N."/>
        </authorList>
    </citation>
    <scope>NUCLEOTIDE SEQUENCE [LARGE SCALE GENOMIC DNA]</scope>
    <source>
        <strain evidence="3 4">P</strain>
    </source>
</reference>
<sequence>MRKKLLENSIDIDLTNIILDNYNNKKIGQDSGIKLKEFPIIDNKTVIDLKNFTEMSFTQEQIDNFFNKYNLNKELYSRCKASNFILNRELLEEIGVNLYPFFSFGVLNGGSATSYVDYKKNRDFSPQLLNSLSDIFENLTALYKNRAKGITPAFINPNGVAGPSFMELKMRSLLLEAKRYKKLTGKGNKQLFPIFQMTSTSNNDSIISYYQSIKSSKYLKKLTGDTGINITDVLTGVQPLILAYTHSKHGAKKQIFLDEKGNPLPLPGGHGHCFYTLKQTFHELYNRGIKFVSIGNVDNIGYTVDPLSLALLGITNKEATFDFSFKTTFDVKGGVLIRESSNKINCADLGVAISKDEVVAAESMDKPILFNCATGLFNLEHLIKNLDYIIDKLPTRFTDQNKDVGLYSQAEQVTWEVISILDDFLILAVDKYDRFLASKLLLENLATSGLVQNIDDETLKQCAVELNRGLVNNLKNKFNLYLKDGEWIPND</sequence>
<accession>A0A5C1QEW8</accession>
<dbReference type="RefSeq" id="WP_149569345.1">
    <property type="nucleotide sequence ID" value="NZ_CP035807.1"/>
</dbReference>
<gene>
    <name evidence="3" type="ORF">EW093_15930</name>
</gene>
<evidence type="ECO:0000313" key="4">
    <source>
        <dbReference type="Proteomes" id="UP000323824"/>
    </source>
</evidence>
<dbReference type="Gene3D" id="3.90.550.10">
    <property type="entry name" value="Spore Coat Polysaccharide Biosynthesis Protein SpsA, Chain A"/>
    <property type="match status" value="1"/>
</dbReference>
<organism evidence="3 4">
    <name type="scientific">Thiospirochaeta perfilievii</name>
    <dbReference type="NCBI Taxonomy" id="252967"/>
    <lineage>
        <taxon>Bacteria</taxon>
        <taxon>Pseudomonadati</taxon>
        <taxon>Spirochaetota</taxon>
        <taxon>Spirochaetia</taxon>
        <taxon>Spirochaetales</taxon>
        <taxon>Spirochaetaceae</taxon>
        <taxon>Thiospirochaeta</taxon>
    </lineage>
</organism>
<dbReference type="AlphaFoldDB" id="A0A5C1QEW8"/>
<evidence type="ECO:0000313" key="3">
    <source>
        <dbReference type="EMBL" id="QEN06111.1"/>
    </source>
</evidence>
<dbReference type="EMBL" id="CP035807">
    <property type="protein sequence ID" value="QEN06111.1"/>
    <property type="molecule type" value="Genomic_DNA"/>
</dbReference>
<evidence type="ECO:0000256" key="1">
    <source>
        <dbReference type="ARBA" id="ARBA00022679"/>
    </source>
</evidence>
<reference evidence="3 4" key="1">
    <citation type="submission" date="2019-02" db="EMBL/GenBank/DDBJ databases">
        <authorList>
            <person name="Fomenkov A."/>
            <person name="Dubinina G."/>
            <person name="Grabovich M."/>
            <person name="Vincze T."/>
            <person name="Roberts R.J."/>
        </authorList>
    </citation>
    <scope>NUCLEOTIDE SEQUENCE [LARGE SCALE GENOMIC DNA]</scope>
    <source>
        <strain evidence="3 4">P</strain>
    </source>
</reference>
<dbReference type="OrthoDB" id="369470at2"/>
<evidence type="ECO:0000256" key="2">
    <source>
        <dbReference type="ARBA" id="ARBA00022695"/>
    </source>
</evidence>
<keyword evidence="1" id="KW-0808">Transferase</keyword>
<keyword evidence="2" id="KW-0548">Nucleotidyltransferase</keyword>
<dbReference type="InterPro" id="IPR029044">
    <property type="entry name" value="Nucleotide-diphossugar_trans"/>
</dbReference>
<dbReference type="InterPro" id="IPR002618">
    <property type="entry name" value="UDPGP_fam"/>
</dbReference>
<dbReference type="GO" id="GO:0070569">
    <property type="term" value="F:uridylyltransferase activity"/>
    <property type="evidence" value="ECO:0007669"/>
    <property type="project" value="InterPro"/>
</dbReference>
<dbReference type="KEGG" id="sper:EW093_15930"/>
<protein>
    <submittedName>
        <fullName evidence="3">Uncharacterized protein</fullName>
    </submittedName>
</protein>
<name>A0A5C1QEW8_9SPIO</name>